<name>A0ABM1EP20_PRICU</name>
<dbReference type="PROSITE" id="PS51319">
    <property type="entry name" value="TFIIS_N"/>
    <property type="match status" value="1"/>
</dbReference>
<dbReference type="Gene3D" id="1.20.930.10">
    <property type="entry name" value="Conserved domain common to transcription factors TFIIS, elongin A, CRSP70"/>
    <property type="match status" value="1"/>
</dbReference>
<feature type="compositionally biased region" description="Basic and acidic residues" evidence="2">
    <location>
        <begin position="399"/>
        <end position="408"/>
    </location>
</feature>
<feature type="region of interest" description="Disordered" evidence="2">
    <location>
        <begin position="354"/>
        <end position="431"/>
    </location>
</feature>
<dbReference type="Proteomes" id="UP000695022">
    <property type="component" value="Unplaced"/>
</dbReference>
<dbReference type="InterPro" id="IPR017923">
    <property type="entry name" value="TFIIS_N"/>
</dbReference>
<evidence type="ECO:0000256" key="1">
    <source>
        <dbReference type="PROSITE-ProRule" id="PRU00649"/>
    </source>
</evidence>
<organism evidence="4 5">
    <name type="scientific">Priapulus caudatus</name>
    <name type="common">Priapulid worm</name>
    <dbReference type="NCBI Taxonomy" id="37621"/>
    <lineage>
        <taxon>Eukaryota</taxon>
        <taxon>Metazoa</taxon>
        <taxon>Ecdysozoa</taxon>
        <taxon>Scalidophora</taxon>
        <taxon>Priapulida</taxon>
        <taxon>Priapulimorpha</taxon>
        <taxon>Priapulimorphida</taxon>
        <taxon>Priapulidae</taxon>
        <taxon>Priapulus</taxon>
    </lineage>
</organism>
<dbReference type="GeneID" id="106814160"/>
<dbReference type="RefSeq" id="XP_014673941.1">
    <property type="nucleotide sequence ID" value="XM_014818455.1"/>
</dbReference>
<accession>A0ABM1EP20</accession>
<protein>
    <submittedName>
        <fullName evidence="5">Serine/threonine-protein phosphatase 1 regulatory subunit 10-like isoform X2</fullName>
    </submittedName>
</protein>
<keyword evidence="1" id="KW-0539">Nucleus</keyword>
<feature type="compositionally biased region" description="Acidic residues" evidence="2">
    <location>
        <begin position="409"/>
        <end position="419"/>
    </location>
</feature>
<feature type="compositionally biased region" description="Polar residues" evidence="2">
    <location>
        <begin position="309"/>
        <end position="321"/>
    </location>
</feature>
<keyword evidence="4" id="KW-1185">Reference proteome</keyword>
<gene>
    <name evidence="5" type="primary">LOC106814160</name>
</gene>
<feature type="region of interest" description="Disordered" evidence="2">
    <location>
        <begin position="144"/>
        <end position="336"/>
    </location>
</feature>
<dbReference type="SUPFAM" id="SSF47676">
    <property type="entry name" value="Conserved domain common to transcription factors TFIIS, elongin A, CRSP70"/>
    <property type="match status" value="1"/>
</dbReference>
<evidence type="ECO:0000259" key="3">
    <source>
        <dbReference type="PROSITE" id="PS51319"/>
    </source>
</evidence>
<feature type="compositionally biased region" description="Basic and acidic residues" evidence="2">
    <location>
        <begin position="187"/>
        <end position="249"/>
    </location>
</feature>
<sequence>MSRVDPLELLKAIAPMLGHSGNIKSTQEVEKVISLMKETSKLPGRCVYLSILRATSHRDVLELFVQRGGWNVLNEWLQDFRQAENMPSMRELLRLFKDMPVSVDVLKQNNTPKIVNKLTKGDDEDVKILALAVVQTWMNIVKGVSNGPSSAAPEKKISESKSSKDKSKSQSDKKLGERHKGSSKSSTSDKHRTSDKSRTHNSEKQKDKSKPSSKGSSEKKKEKTSELEDVKPLPEPKVEPKKPVRDRPKTVKTFHARFRSTGLEEEANTAVTKKQDKKRPSESDLSKLFVPSDKKIKPANLITPYEAPKTSNGSAEPSPTKKTPPREDAKIKLIPAKPKPIILESTGFMDALSTPISAPIRRKRKPSTQDVKKPTASPTASIPKVPSFYKDTMEETTEPDQKKPKNDEGEAEEEMEETAAGDKGDFGTTNVNVNKAGTFMDLKHQDMQRERKALDSAKRILLEDKMQEQISWRLPPLISGMSFVLVDRGCNSTERELQAQRETQVLASLYFSKDAIPLSPLEPDPSREEQVDPIVVPLDDCRNLSRCTRPTRRMARYEPLR</sequence>
<evidence type="ECO:0000313" key="4">
    <source>
        <dbReference type="Proteomes" id="UP000695022"/>
    </source>
</evidence>
<evidence type="ECO:0000313" key="5">
    <source>
        <dbReference type="RefSeq" id="XP_014673941.1"/>
    </source>
</evidence>
<dbReference type="InterPro" id="IPR035441">
    <property type="entry name" value="TFIIS/LEDGF_dom_sf"/>
</dbReference>
<feature type="domain" description="TFIIS N-terminal" evidence="3">
    <location>
        <begin position="71"/>
        <end position="144"/>
    </location>
</feature>
<proteinExistence type="predicted"/>
<dbReference type="Pfam" id="PF08711">
    <property type="entry name" value="Med26"/>
    <property type="match status" value="1"/>
</dbReference>
<evidence type="ECO:0000256" key="2">
    <source>
        <dbReference type="SAM" id="MobiDB-lite"/>
    </source>
</evidence>
<dbReference type="PANTHER" id="PTHR46557:SF1">
    <property type="entry name" value="SERINE_THREONINE-PROTEIN PHOSPHATASE 1 REGULATORY SUBUNIT 10"/>
    <property type="match status" value="1"/>
</dbReference>
<comment type="subcellular location">
    <subcellularLocation>
        <location evidence="1">Nucleus</location>
    </subcellularLocation>
</comment>
<reference evidence="5" key="1">
    <citation type="submission" date="2025-08" db="UniProtKB">
        <authorList>
            <consortium name="RefSeq"/>
        </authorList>
    </citation>
    <scope>IDENTIFICATION</scope>
</reference>
<dbReference type="PANTHER" id="PTHR46557">
    <property type="entry name" value="SERINE/THREONINE-PROTEIN PHOSPHATASE 1 REGULATORY SUBUNIT 10-RELATED"/>
    <property type="match status" value="1"/>
</dbReference>
<feature type="compositionally biased region" description="Basic and acidic residues" evidence="2">
    <location>
        <begin position="153"/>
        <end position="180"/>
    </location>
</feature>